<dbReference type="GO" id="GO:0016020">
    <property type="term" value="C:membrane"/>
    <property type="evidence" value="ECO:0007669"/>
    <property type="project" value="UniProtKB-SubCell"/>
</dbReference>
<name>A0A6A3A879_HIBSY</name>
<dbReference type="PANTHER" id="PTHR45724">
    <property type="entry name" value="AQUAPORIN NIP2-1"/>
    <property type="match status" value="1"/>
</dbReference>
<dbReference type="InterPro" id="IPR000425">
    <property type="entry name" value="MIP"/>
</dbReference>
<evidence type="ECO:0000256" key="3">
    <source>
        <dbReference type="ARBA" id="ARBA00022989"/>
    </source>
</evidence>
<evidence type="ECO:0000256" key="4">
    <source>
        <dbReference type="ARBA" id="ARBA00023136"/>
    </source>
</evidence>
<reference evidence="7" key="1">
    <citation type="submission" date="2019-09" db="EMBL/GenBank/DDBJ databases">
        <title>Draft genome information of white flower Hibiscus syriacus.</title>
        <authorList>
            <person name="Kim Y.-M."/>
        </authorList>
    </citation>
    <scope>NUCLEOTIDE SEQUENCE [LARGE SCALE GENOMIC DNA]</scope>
    <source>
        <strain evidence="7">YM2019G1</strain>
    </source>
</reference>
<dbReference type="GO" id="GO:0015267">
    <property type="term" value="F:channel activity"/>
    <property type="evidence" value="ECO:0007669"/>
    <property type="project" value="InterPro"/>
</dbReference>
<dbReference type="InterPro" id="IPR023271">
    <property type="entry name" value="Aquaporin-like"/>
</dbReference>
<dbReference type="PANTHER" id="PTHR45724:SF19">
    <property type="entry name" value="AQUAPORIN NIP6-1"/>
    <property type="match status" value="1"/>
</dbReference>
<evidence type="ECO:0000256" key="1">
    <source>
        <dbReference type="ARBA" id="ARBA00004141"/>
    </source>
</evidence>
<dbReference type="SUPFAM" id="SSF81338">
    <property type="entry name" value="Aquaporin-like"/>
    <property type="match status" value="1"/>
</dbReference>
<protein>
    <submittedName>
        <fullName evidence="7">Aquaporin NIP6-1</fullName>
    </submittedName>
</protein>
<feature type="compositionally biased region" description="Low complexity" evidence="5">
    <location>
        <begin position="12"/>
        <end position="27"/>
    </location>
</feature>
<dbReference type="Proteomes" id="UP000436088">
    <property type="component" value="Unassembled WGS sequence"/>
</dbReference>
<evidence type="ECO:0000313" key="8">
    <source>
        <dbReference type="Proteomes" id="UP000436088"/>
    </source>
</evidence>
<evidence type="ECO:0000313" key="7">
    <source>
        <dbReference type="EMBL" id="KAE8700604.1"/>
    </source>
</evidence>
<sequence>MKVIKMENEDVPSSPSTPATPGAPGAPLFGAVRGDQRGGISGKSLLKSCKCFSVEDWSMEEGRLPRLLLIAASSGLTRKKDPALGNSHRPGRLRWTCCHDCYTLHRSHLGSTSQSSRHHCICCTQTLSLETCTGVHWSTSNGVPVCCICTERSVSSDDGRGSDSSFRGGWVKLSLWSLLLASISCLLSLLSPPTPELPFTGASMNPIRTLGPAIAANNYKAIWVYFTAPMLGALCGAGTYTAVKLPEEDGEKPSNVRSFRPR</sequence>
<dbReference type="Gene3D" id="1.20.1080.10">
    <property type="entry name" value="Glycerol uptake facilitator protein"/>
    <property type="match status" value="1"/>
</dbReference>
<keyword evidence="4 6" id="KW-0472">Membrane</keyword>
<evidence type="ECO:0000256" key="5">
    <source>
        <dbReference type="SAM" id="MobiDB-lite"/>
    </source>
</evidence>
<keyword evidence="8" id="KW-1185">Reference proteome</keyword>
<comment type="subcellular location">
    <subcellularLocation>
        <location evidence="1">Membrane</location>
        <topology evidence="1">Multi-pass membrane protein</topology>
    </subcellularLocation>
</comment>
<comment type="caution">
    <text evidence="7">The sequence shown here is derived from an EMBL/GenBank/DDBJ whole genome shotgun (WGS) entry which is preliminary data.</text>
</comment>
<dbReference type="EMBL" id="VEPZ02001028">
    <property type="protein sequence ID" value="KAE8700604.1"/>
    <property type="molecule type" value="Genomic_DNA"/>
</dbReference>
<keyword evidence="2 6" id="KW-0812">Transmembrane</keyword>
<keyword evidence="3 6" id="KW-1133">Transmembrane helix</keyword>
<feature type="region of interest" description="Disordered" evidence="5">
    <location>
        <begin position="1"/>
        <end position="28"/>
    </location>
</feature>
<evidence type="ECO:0000256" key="2">
    <source>
        <dbReference type="ARBA" id="ARBA00022692"/>
    </source>
</evidence>
<dbReference type="AlphaFoldDB" id="A0A6A3A879"/>
<dbReference type="Pfam" id="PF00230">
    <property type="entry name" value="MIP"/>
    <property type="match status" value="1"/>
</dbReference>
<proteinExistence type="predicted"/>
<feature type="transmembrane region" description="Helical" evidence="6">
    <location>
        <begin position="222"/>
        <end position="243"/>
    </location>
</feature>
<evidence type="ECO:0000256" key="6">
    <source>
        <dbReference type="SAM" id="Phobius"/>
    </source>
</evidence>
<organism evidence="7 8">
    <name type="scientific">Hibiscus syriacus</name>
    <name type="common">Rose of Sharon</name>
    <dbReference type="NCBI Taxonomy" id="106335"/>
    <lineage>
        <taxon>Eukaryota</taxon>
        <taxon>Viridiplantae</taxon>
        <taxon>Streptophyta</taxon>
        <taxon>Embryophyta</taxon>
        <taxon>Tracheophyta</taxon>
        <taxon>Spermatophyta</taxon>
        <taxon>Magnoliopsida</taxon>
        <taxon>eudicotyledons</taxon>
        <taxon>Gunneridae</taxon>
        <taxon>Pentapetalae</taxon>
        <taxon>rosids</taxon>
        <taxon>malvids</taxon>
        <taxon>Malvales</taxon>
        <taxon>Malvaceae</taxon>
        <taxon>Malvoideae</taxon>
        <taxon>Hibiscus</taxon>
    </lineage>
</organism>
<accession>A0A6A3A879</accession>
<gene>
    <name evidence="7" type="ORF">F3Y22_tig00110556pilonHSYRG00398</name>
</gene>
<dbReference type="InterPro" id="IPR034294">
    <property type="entry name" value="Aquaporin_transptr"/>
</dbReference>